<evidence type="ECO:0000256" key="3">
    <source>
        <dbReference type="ARBA" id="ARBA00023136"/>
    </source>
</evidence>
<evidence type="ECO:0000256" key="1">
    <source>
        <dbReference type="ARBA" id="ARBA00004442"/>
    </source>
</evidence>
<dbReference type="SUPFAM" id="SSF103088">
    <property type="entry name" value="OmpA-like"/>
    <property type="match status" value="1"/>
</dbReference>
<evidence type="ECO:0000256" key="2">
    <source>
        <dbReference type="ARBA" id="ARBA00022801"/>
    </source>
</evidence>
<dbReference type="InterPro" id="IPR006664">
    <property type="entry name" value="OMP_bac"/>
</dbReference>
<dbReference type="EMBL" id="CP146606">
    <property type="protein sequence ID" value="WYK17160.1"/>
    <property type="molecule type" value="Genomic_DNA"/>
</dbReference>
<keyword evidence="2" id="KW-0378">Hydrolase</keyword>
<evidence type="ECO:0000256" key="5">
    <source>
        <dbReference type="PROSITE-ProRule" id="PRU00473"/>
    </source>
</evidence>
<reference evidence="7 8" key="1">
    <citation type="submission" date="2024-02" db="EMBL/GenBank/DDBJ databases">
        <title>Roseovarius strain W115 nov., isolated from a marine algae.</title>
        <authorList>
            <person name="Lee M.W."/>
            <person name="Lee J.K."/>
            <person name="Kim J.M."/>
            <person name="Choi D.G."/>
            <person name="Baek J.H."/>
            <person name="Bayburt H."/>
            <person name="Jung J.J."/>
            <person name="Han D.M."/>
            <person name="Jeon C.O."/>
        </authorList>
    </citation>
    <scope>NUCLEOTIDE SEQUENCE [LARGE SCALE GENOMIC DNA]</scope>
    <source>
        <strain evidence="7 8">W115</strain>
    </source>
</reference>
<dbReference type="InterPro" id="IPR050330">
    <property type="entry name" value="Bact_OuterMem_StrucFunc"/>
</dbReference>
<evidence type="ECO:0000313" key="8">
    <source>
        <dbReference type="Proteomes" id="UP001281305"/>
    </source>
</evidence>
<gene>
    <name evidence="7" type="ORF">RZS32_012110</name>
</gene>
<dbReference type="Proteomes" id="UP001281305">
    <property type="component" value="Chromosome"/>
</dbReference>
<dbReference type="InterPro" id="IPR006665">
    <property type="entry name" value="OmpA-like"/>
</dbReference>
<dbReference type="PROSITE" id="PS00758">
    <property type="entry name" value="ARGE_DAPE_CPG2_1"/>
    <property type="match status" value="1"/>
</dbReference>
<keyword evidence="8" id="KW-1185">Reference proteome</keyword>
<evidence type="ECO:0000313" key="7">
    <source>
        <dbReference type="EMBL" id="WYK17160.1"/>
    </source>
</evidence>
<protein>
    <submittedName>
        <fullName evidence="7">OmpA family protein</fullName>
    </submittedName>
</protein>
<dbReference type="RefSeq" id="WP_339106646.1">
    <property type="nucleotide sequence ID" value="NZ_CP146606.1"/>
</dbReference>
<dbReference type="PANTHER" id="PTHR30329">
    <property type="entry name" value="STATOR ELEMENT OF FLAGELLAR MOTOR COMPLEX"/>
    <property type="match status" value="1"/>
</dbReference>
<keyword evidence="3 5" id="KW-0472">Membrane</keyword>
<proteinExistence type="predicted"/>
<dbReference type="InterPro" id="IPR001261">
    <property type="entry name" value="ArgE/DapE_CS"/>
</dbReference>
<name>A0ABZ2TDH9_9RHOB</name>
<dbReference type="PROSITE" id="PS51123">
    <property type="entry name" value="OMPA_2"/>
    <property type="match status" value="1"/>
</dbReference>
<evidence type="ECO:0000259" key="6">
    <source>
        <dbReference type="PROSITE" id="PS51123"/>
    </source>
</evidence>
<organism evidence="7 8">
    <name type="scientific">Roseovarius rhodophyticola</name>
    <dbReference type="NCBI Taxonomy" id="3080827"/>
    <lineage>
        <taxon>Bacteria</taxon>
        <taxon>Pseudomonadati</taxon>
        <taxon>Pseudomonadota</taxon>
        <taxon>Alphaproteobacteria</taxon>
        <taxon>Rhodobacterales</taxon>
        <taxon>Roseobacteraceae</taxon>
        <taxon>Roseovarius</taxon>
    </lineage>
</organism>
<dbReference type="PANTHER" id="PTHR30329:SF21">
    <property type="entry name" value="LIPOPROTEIN YIAD-RELATED"/>
    <property type="match status" value="1"/>
</dbReference>
<dbReference type="Pfam" id="PF00691">
    <property type="entry name" value="OmpA"/>
    <property type="match status" value="1"/>
</dbReference>
<dbReference type="PRINTS" id="PR01021">
    <property type="entry name" value="OMPADOMAIN"/>
</dbReference>
<feature type="domain" description="OmpA-like" evidence="6">
    <location>
        <begin position="185"/>
        <end position="302"/>
    </location>
</feature>
<evidence type="ECO:0000256" key="4">
    <source>
        <dbReference type="ARBA" id="ARBA00023237"/>
    </source>
</evidence>
<dbReference type="CDD" id="cd07185">
    <property type="entry name" value="OmpA_C-like"/>
    <property type="match status" value="1"/>
</dbReference>
<dbReference type="InterPro" id="IPR036737">
    <property type="entry name" value="OmpA-like_sf"/>
</dbReference>
<comment type="subcellular location">
    <subcellularLocation>
        <location evidence="1">Cell outer membrane</location>
    </subcellularLocation>
</comment>
<keyword evidence="4" id="KW-0998">Cell outer membrane</keyword>
<sequence>MGGIAHAFELELPPSANLNREIDQPTTSYLVPTGPFDGKRIPSVEVEGVVTKQAWQFSAPGLTSLQIMRPLRDQIIAAGYEVILDCAGQECGGFDFRYQIGVLPAPDMFVDLFNYRFLVGASDMGEPNASYLMLLVSRVGAVGYLQVTRVSQTGDSAPSLSVSAGAAAASLPNAGESEGLVARLESLGHVVLADLEFDTGSGSLGPGPYASLTTLAEFLTKDTTRRVALVGHTDTVGGLAPNRALSKRRAEAVRDRLVQEYSVSPEQLEADGAAYLAPVASNLTPEGREANRRVEAVLLNTE</sequence>
<accession>A0ABZ2TDH9</accession>
<dbReference type="Gene3D" id="3.30.1330.60">
    <property type="entry name" value="OmpA-like domain"/>
    <property type="match status" value="1"/>
</dbReference>